<sequence>MKFLSVSSPLTQPQSSIQVPPKTLVPPVFQAASWAGDSSSASSAEDSQDSGAEGLEKQREFQPNQGLAGHERGDRLEGDSADGDSLEETSSAEEGAERDAEEKRKAKICGRNQLVDKYSSLRYNPHWKNAKKGDFFEAEKAAQIFGGNSGDFSVDSFYLHSGGSSEDNHQSQDSLPEIDPELCTFYGANVASTKADGPQTKREEPADGSHCKNNPGHAFPPQNQQDPPQRAKKNFVKKNKRTLGQSERINSYLELHNKKQQVLQGQVGKCRNSLHFIHLEFSDEIYL</sequence>
<reference evidence="2" key="1">
    <citation type="submission" date="2025-08" db="UniProtKB">
        <authorList>
            <consortium name="Ensembl"/>
        </authorList>
    </citation>
    <scope>IDENTIFICATION</scope>
</reference>
<accession>A0A8C5JCL6</accession>
<organism evidence="2 3">
    <name type="scientific">Junco hyemalis</name>
    <name type="common">Dark-eyed junco</name>
    <dbReference type="NCBI Taxonomy" id="40217"/>
    <lineage>
        <taxon>Eukaryota</taxon>
        <taxon>Metazoa</taxon>
        <taxon>Chordata</taxon>
        <taxon>Craniata</taxon>
        <taxon>Vertebrata</taxon>
        <taxon>Euteleostomi</taxon>
        <taxon>Archelosauria</taxon>
        <taxon>Archosauria</taxon>
        <taxon>Dinosauria</taxon>
        <taxon>Saurischia</taxon>
        <taxon>Theropoda</taxon>
        <taxon>Coelurosauria</taxon>
        <taxon>Aves</taxon>
        <taxon>Neognathae</taxon>
        <taxon>Neoaves</taxon>
        <taxon>Telluraves</taxon>
        <taxon>Australaves</taxon>
        <taxon>Passeriformes</taxon>
        <taxon>Passerellidae</taxon>
        <taxon>Junco</taxon>
    </lineage>
</organism>
<dbReference type="AlphaFoldDB" id="A0A8C5JCL6"/>
<dbReference type="Proteomes" id="UP000694408">
    <property type="component" value="Unplaced"/>
</dbReference>
<evidence type="ECO:0000256" key="1">
    <source>
        <dbReference type="SAM" id="MobiDB-lite"/>
    </source>
</evidence>
<name>A0A8C5JCL6_JUNHY</name>
<feature type="compositionally biased region" description="Acidic residues" evidence="1">
    <location>
        <begin position="79"/>
        <end position="94"/>
    </location>
</feature>
<feature type="compositionally biased region" description="Basic and acidic residues" evidence="1">
    <location>
        <begin position="95"/>
        <end position="104"/>
    </location>
</feature>
<protein>
    <submittedName>
        <fullName evidence="2">Uncharacterized protein</fullName>
    </submittedName>
</protein>
<feature type="compositionally biased region" description="Low complexity" evidence="1">
    <location>
        <begin position="30"/>
        <end position="53"/>
    </location>
</feature>
<feature type="compositionally biased region" description="Polar residues" evidence="1">
    <location>
        <begin position="1"/>
        <end position="18"/>
    </location>
</feature>
<feature type="compositionally biased region" description="Basic and acidic residues" evidence="1">
    <location>
        <begin position="69"/>
        <end position="78"/>
    </location>
</feature>
<feature type="compositionally biased region" description="Basic and acidic residues" evidence="1">
    <location>
        <begin position="199"/>
        <end position="210"/>
    </location>
</feature>
<dbReference type="Ensembl" id="ENSJHYT00000018940.1">
    <property type="protein sequence ID" value="ENSJHYP00000015699.1"/>
    <property type="gene ID" value="ENSJHYG00000012041.1"/>
</dbReference>
<reference evidence="2" key="2">
    <citation type="submission" date="2025-09" db="UniProtKB">
        <authorList>
            <consortium name="Ensembl"/>
        </authorList>
    </citation>
    <scope>IDENTIFICATION</scope>
</reference>
<feature type="region of interest" description="Disordered" evidence="1">
    <location>
        <begin position="192"/>
        <end position="231"/>
    </location>
</feature>
<evidence type="ECO:0000313" key="3">
    <source>
        <dbReference type="Proteomes" id="UP000694408"/>
    </source>
</evidence>
<feature type="region of interest" description="Disordered" evidence="1">
    <location>
        <begin position="1"/>
        <end position="106"/>
    </location>
</feature>
<proteinExistence type="predicted"/>
<keyword evidence="3" id="KW-1185">Reference proteome</keyword>
<dbReference type="OMA" id="NNPGHAF"/>
<evidence type="ECO:0000313" key="2">
    <source>
        <dbReference type="Ensembl" id="ENSJHYP00000015699.1"/>
    </source>
</evidence>